<evidence type="ECO:0000313" key="3">
    <source>
        <dbReference type="EMBL" id="BCL57284.1"/>
    </source>
</evidence>
<dbReference type="GeneID" id="70579428"/>
<evidence type="ECO:0000313" key="4">
    <source>
        <dbReference type="Proteomes" id="UP000593842"/>
    </source>
</evidence>
<protein>
    <recommendedName>
        <fullName evidence="2">Putative amidase domain-containing protein</fullName>
    </recommendedName>
</protein>
<organism evidence="3 4">
    <name type="scientific">Faecalibacillus intestinalis</name>
    <dbReference type="NCBI Taxonomy" id="1982626"/>
    <lineage>
        <taxon>Bacteria</taxon>
        <taxon>Bacillati</taxon>
        <taxon>Bacillota</taxon>
        <taxon>Erysipelotrichia</taxon>
        <taxon>Erysipelotrichales</taxon>
        <taxon>Coprobacillaceae</taxon>
        <taxon>Faecalibacillus</taxon>
    </lineage>
</organism>
<dbReference type="Proteomes" id="UP000593842">
    <property type="component" value="Chromosome"/>
</dbReference>
<dbReference type="EMBL" id="AP024085">
    <property type="protein sequence ID" value="BCL57284.1"/>
    <property type="molecule type" value="Genomic_DNA"/>
</dbReference>
<dbReference type="RefSeq" id="WP_117576168.1">
    <property type="nucleotide sequence ID" value="NZ_AP024085.1"/>
</dbReference>
<dbReference type="PANTHER" id="PTHR40032:SF1">
    <property type="entry name" value="EXPORTED PROTEIN"/>
    <property type="match status" value="1"/>
</dbReference>
<name>A0A7I8E1A1_9FIRM</name>
<reference evidence="4" key="1">
    <citation type="submission" date="2020-09" db="EMBL/GenBank/DDBJ databases">
        <title>Complete genome sequencing of Faecalibacillus intestinalis strain 14EGH31.</title>
        <authorList>
            <person name="Sakamoto M."/>
            <person name="Murakami T."/>
            <person name="Mori H."/>
        </authorList>
    </citation>
    <scope>NUCLEOTIDE SEQUENCE [LARGE SCALE GENOMIC DNA]</scope>
    <source>
        <strain evidence="4">14EGH31</strain>
    </source>
</reference>
<sequence>MKKIIAALISLTLFYSSTVCIFAIENQECPYYEEITDVIELKKGPVLYLNEKKNDTYWEFSDNEEAFKTINSLEHDLISILSTNYNLDNLEKSNWLDYKNALENEISLNHISESFHTQRLLTFFNVCDNCDLNNEIRQIVKTDDYSMDELAVLMPYTSPYYKEYERKATINTYTTMNVTNAINYADKWASSYNYSYACFINGDCTNFASQIARAGGISNRSNWYYNSTQSYSTSWVRADTFVKTWKVAYSTTSFKTFSNKVSKGKFIAYDSEADGKWNHVAFVTAIGSQKSNYRDFKIAQHTKNYHAWVSSDTNGWENVSGLKAIINTPN</sequence>
<dbReference type="KEGG" id="fit:Fi14EGH31_09960"/>
<evidence type="ECO:0000259" key="2">
    <source>
        <dbReference type="Pfam" id="PF12671"/>
    </source>
</evidence>
<dbReference type="Pfam" id="PF12671">
    <property type="entry name" value="Amidase_6"/>
    <property type="match status" value="1"/>
</dbReference>
<proteinExistence type="predicted"/>
<dbReference type="InterPro" id="IPR024301">
    <property type="entry name" value="Amidase_6"/>
</dbReference>
<feature type="signal peptide" evidence="1">
    <location>
        <begin position="1"/>
        <end position="22"/>
    </location>
</feature>
<accession>A0A7I8E1A1</accession>
<feature type="chain" id="PRO_5039247309" description="Putative amidase domain-containing protein" evidence="1">
    <location>
        <begin position="23"/>
        <end position="330"/>
    </location>
</feature>
<dbReference type="AlphaFoldDB" id="A0A7I8E1A1"/>
<dbReference type="PANTHER" id="PTHR40032">
    <property type="entry name" value="EXPORTED PROTEIN-RELATED"/>
    <property type="match status" value="1"/>
</dbReference>
<keyword evidence="1" id="KW-0732">Signal</keyword>
<gene>
    <name evidence="3" type="ORF">Fi14EGH31_09960</name>
</gene>
<feature type="domain" description="Putative amidase" evidence="2">
    <location>
        <begin position="177"/>
        <end position="309"/>
    </location>
</feature>
<evidence type="ECO:0000256" key="1">
    <source>
        <dbReference type="SAM" id="SignalP"/>
    </source>
</evidence>